<proteinExistence type="predicted"/>
<feature type="region of interest" description="Disordered" evidence="1">
    <location>
        <begin position="1"/>
        <end position="24"/>
    </location>
</feature>
<dbReference type="RefSeq" id="WP_344297027.1">
    <property type="nucleotide sequence ID" value="NZ_BAAANJ010000015.1"/>
</dbReference>
<sequence length="151" mass="15872">MAESVQPEPAPETPDDATARPAHPARPARSLRQSLASVILAGEALIVFLAALVIWGLAQGEPSGALPSWVALVAGGVIIVALVATIGLLRHRWAFALGWVLQLLILASGLLNPAMFVVGVIFGGMWWFAMVVGGRIDRQHAAAAAARKEQQ</sequence>
<name>A0ABN2MA93_9MICO</name>
<feature type="transmembrane region" description="Helical" evidence="2">
    <location>
        <begin position="96"/>
        <end position="129"/>
    </location>
</feature>
<protein>
    <recommendedName>
        <fullName evidence="5">DUF4233 domain-containing protein</fullName>
    </recommendedName>
</protein>
<evidence type="ECO:0008006" key="5">
    <source>
        <dbReference type="Google" id="ProtNLM"/>
    </source>
</evidence>
<dbReference type="Proteomes" id="UP001500002">
    <property type="component" value="Unassembled WGS sequence"/>
</dbReference>
<reference evidence="3 4" key="1">
    <citation type="journal article" date="2019" name="Int. J. Syst. Evol. Microbiol.">
        <title>The Global Catalogue of Microorganisms (GCM) 10K type strain sequencing project: providing services to taxonomists for standard genome sequencing and annotation.</title>
        <authorList>
            <consortium name="The Broad Institute Genomics Platform"/>
            <consortium name="The Broad Institute Genome Sequencing Center for Infectious Disease"/>
            <person name="Wu L."/>
            <person name="Ma J."/>
        </authorList>
    </citation>
    <scope>NUCLEOTIDE SEQUENCE [LARGE SCALE GENOMIC DNA]</scope>
    <source>
        <strain evidence="3 4">JCM 14322</strain>
    </source>
</reference>
<dbReference type="Pfam" id="PF14017">
    <property type="entry name" value="DUF4233"/>
    <property type="match status" value="1"/>
</dbReference>
<feature type="transmembrane region" description="Helical" evidence="2">
    <location>
        <begin position="35"/>
        <end position="57"/>
    </location>
</feature>
<evidence type="ECO:0000313" key="3">
    <source>
        <dbReference type="EMBL" id="GAA1817236.1"/>
    </source>
</evidence>
<keyword evidence="2" id="KW-0812">Transmembrane</keyword>
<dbReference type="InterPro" id="IPR025327">
    <property type="entry name" value="DUF4233"/>
</dbReference>
<organism evidence="3 4">
    <name type="scientific">Agromyces neolithicus</name>
    <dbReference type="NCBI Taxonomy" id="269420"/>
    <lineage>
        <taxon>Bacteria</taxon>
        <taxon>Bacillati</taxon>
        <taxon>Actinomycetota</taxon>
        <taxon>Actinomycetes</taxon>
        <taxon>Micrococcales</taxon>
        <taxon>Microbacteriaceae</taxon>
        <taxon>Agromyces</taxon>
    </lineage>
</organism>
<comment type="caution">
    <text evidence="3">The sequence shown here is derived from an EMBL/GenBank/DDBJ whole genome shotgun (WGS) entry which is preliminary data.</text>
</comment>
<feature type="transmembrane region" description="Helical" evidence="2">
    <location>
        <begin position="69"/>
        <end position="89"/>
    </location>
</feature>
<evidence type="ECO:0000313" key="4">
    <source>
        <dbReference type="Proteomes" id="UP001500002"/>
    </source>
</evidence>
<dbReference type="EMBL" id="BAAANJ010000015">
    <property type="protein sequence ID" value="GAA1817236.1"/>
    <property type="molecule type" value="Genomic_DNA"/>
</dbReference>
<keyword evidence="4" id="KW-1185">Reference proteome</keyword>
<gene>
    <name evidence="3" type="ORF">GCM10009749_28940</name>
</gene>
<keyword evidence="2" id="KW-0472">Membrane</keyword>
<evidence type="ECO:0000256" key="2">
    <source>
        <dbReference type="SAM" id="Phobius"/>
    </source>
</evidence>
<accession>A0ABN2MA93</accession>
<evidence type="ECO:0000256" key="1">
    <source>
        <dbReference type="SAM" id="MobiDB-lite"/>
    </source>
</evidence>
<keyword evidence="2" id="KW-1133">Transmembrane helix</keyword>